<dbReference type="GeneID" id="63766547"/>
<dbReference type="AlphaFoldDB" id="A0A1L9TCW5"/>
<dbReference type="RefSeq" id="XP_040701085.1">
    <property type="nucleotide sequence ID" value="XM_040850474.1"/>
</dbReference>
<proteinExistence type="predicted"/>
<keyword evidence="2" id="KW-1185">Reference proteome</keyword>
<evidence type="ECO:0000313" key="2">
    <source>
        <dbReference type="Proteomes" id="UP000184356"/>
    </source>
</evidence>
<dbReference type="Proteomes" id="UP000184356">
    <property type="component" value="Unassembled WGS sequence"/>
</dbReference>
<dbReference type="OrthoDB" id="2897099at2759"/>
<dbReference type="EMBL" id="KV878588">
    <property type="protein sequence ID" value="OJJ57279.1"/>
    <property type="molecule type" value="Genomic_DNA"/>
</dbReference>
<gene>
    <name evidence="1" type="ORF">ASPSYDRAFT_69487</name>
</gene>
<evidence type="ECO:0000313" key="1">
    <source>
        <dbReference type="EMBL" id="OJJ57279.1"/>
    </source>
</evidence>
<reference evidence="2" key="1">
    <citation type="journal article" date="2017" name="Genome Biol.">
        <title>Comparative genomics reveals high biological diversity and specific adaptations in the industrially and medically important fungal genus Aspergillus.</title>
        <authorList>
            <person name="de Vries R.P."/>
            <person name="Riley R."/>
            <person name="Wiebenga A."/>
            <person name="Aguilar-Osorio G."/>
            <person name="Amillis S."/>
            <person name="Uchima C.A."/>
            <person name="Anderluh G."/>
            <person name="Asadollahi M."/>
            <person name="Askin M."/>
            <person name="Barry K."/>
            <person name="Battaglia E."/>
            <person name="Bayram O."/>
            <person name="Benocci T."/>
            <person name="Braus-Stromeyer S.A."/>
            <person name="Caldana C."/>
            <person name="Canovas D."/>
            <person name="Cerqueira G.C."/>
            <person name="Chen F."/>
            <person name="Chen W."/>
            <person name="Choi C."/>
            <person name="Clum A."/>
            <person name="Dos Santos R.A."/>
            <person name="Damasio A.R."/>
            <person name="Diallinas G."/>
            <person name="Emri T."/>
            <person name="Fekete E."/>
            <person name="Flipphi M."/>
            <person name="Freyberg S."/>
            <person name="Gallo A."/>
            <person name="Gournas C."/>
            <person name="Habgood R."/>
            <person name="Hainaut M."/>
            <person name="Harispe M.L."/>
            <person name="Henrissat B."/>
            <person name="Hilden K.S."/>
            <person name="Hope R."/>
            <person name="Hossain A."/>
            <person name="Karabika E."/>
            <person name="Karaffa L."/>
            <person name="Karanyi Z."/>
            <person name="Krasevec N."/>
            <person name="Kuo A."/>
            <person name="Kusch H."/>
            <person name="LaButti K."/>
            <person name="Lagendijk E.L."/>
            <person name="Lapidus A."/>
            <person name="Levasseur A."/>
            <person name="Lindquist E."/>
            <person name="Lipzen A."/>
            <person name="Logrieco A.F."/>
            <person name="MacCabe A."/>
            <person name="Maekelae M.R."/>
            <person name="Malavazi I."/>
            <person name="Melin P."/>
            <person name="Meyer V."/>
            <person name="Mielnichuk N."/>
            <person name="Miskei M."/>
            <person name="Molnar A.P."/>
            <person name="Mule G."/>
            <person name="Ngan C.Y."/>
            <person name="Orejas M."/>
            <person name="Orosz E."/>
            <person name="Ouedraogo J.P."/>
            <person name="Overkamp K.M."/>
            <person name="Park H.-S."/>
            <person name="Perrone G."/>
            <person name="Piumi F."/>
            <person name="Punt P.J."/>
            <person name="Ram A.F."/>
            <person name="Ramon A."/>
            <person name="Rauscher S."/>
            <person name="Record E."/>
            <person name="Riano-Pachon D.M."/>
            <person name="Robert V."/>
            <person name="Roehrig J."/>
            <person name="Ruller R."/>
            <person name="Salamov A."/>
            <person name="Salih N.S."/>
            <person name="Samson R.A."/>
            <person name="Sandor E."/>
            <person name="Sanguinetti M."/>
            <person name="Schuetze T."/>
            <person name="Sepcic K."/>
            <person name="Shelest E."/>
            <person name="Sherlock G."/>
            <person name="Sophianopoulou V."/>
            <person name="Squina F.M."/>
            <person name="Sun H."/>
            <person name="Susca A."/>
            <person name="Todd R.B."/>
            <person name="Tsang A."/>
            <person name="Unkles S.E."/>
            <person name="van de Wiele N."/>
            <person name="van Rossen-Uffink D."/>
            <person name="Oliveira J.V."/>
            <person name="Vesth T.C."/>
            <person name="Visser J."/>
            <person name="Yu J.-H."/>
            <person name="Zhou M."/>
            <person name="Andersen M.R."/>
            <person name="Archer D.B."/>
            <person name="Baker S.E."/>
            <person name="Benoit I."/>
            <person name="Brakhage A.A."/>
            <person name="Braus G.H."/>
            <person name="Fischer R."/>
            <person name="Frisvad J.C."/>
            <person name="Goldman G.H."/>
            <person name="Houbraken J."/>
            <person name="Oakley B."/>
            <person name="Pocsi I."/>
            <person name="Scazzocchio C."/>
            <person name="Seiboth B."/>
            <person name="vanKuyk P.A."/>
            <person name="Wortman J."/>
            <person name="Dyer P.S."/>
            <person name="Grigoriev I.V."/>
        </authorList>
    </citation>
    <scope>NUCLEOTIDE SEQUENCE [LARGE SCALE GENOMIC DNA]</scope>
    <source>
        <strain evidence="2">CBS 593.65</strain>
    </source>
</reference>
<accession>A0A1L9TCW5</accession>
<organism evidence="1 2">
    <name type="scientific">Aspergillus sydowii CBS 593.65</name>
    <dbReference type="NCBI Taxonomy" id="1036612"/>
    <lineage>
        <taxon>Eukaryota</taxon>
        <taxon>Fungi</taxon>
        <taxon>Dikarya</taxon>
        <taxon>Ascomycota</taxon>
        <taxon>Pezizomycotina</taxon>
        <taxon>Eurotiomycetes</taxon>
        <taxon>Eurotiomycetidae</taxon>
        <taxon>Eurotiales</taxon>
        <taxon>Aspergillaceae</taxon>
        <taxon>Aspergillus</taxon>
        <taxon>Aspergillus subgen. Nidulantes</taxon>
    </lineage>
</organism>
<sequence length="187" mass="20366">MGVQYWKQDEGTVPPRLVKQRNLVLPLPRRGLDGPALLSPHLVPGSQERQCRGLWNQIAASSGLTQIHAISGMPQSVSQRDSVNIAAGIRRVATFTTAKDRSCEGNTCQECACKIGAWADKFAYKVLVALMARAPESSSQEWMLENDLVICPTLWPVSVISILSGFDLVANAEFEPGAMGERDVVDC</sequence>
<name>A0A1L9TCW5_9EURO</name>
<protein>
    <submittedName>
        <fullName evidence="1">Uncharacterized protein</fullName>
    </submittedName>
</protein>
<dbReference type="VEuPathDB" id="FungiDB:ASPSYDRAFT_69487"/>